<dbReference type="AlphaFoldDB" id="A0A154QDZ2"/>
<protein>
    <submittedName>
        <fullName evidence="1">SseB family protein</fullName>
    </submittedName>
</protein>
<dbReference type="Proteomes" id="UP000076131">
    <property type="component" value="Unassembled WGS sequence"/>
</dbReference>
<dbReference type="STRING" id="416169.RHOFW104T7_00495"/>
<comment type="caution">
    <text evidence="1">The sequence shown here is derived from an EMBL/GenBank/DDBJ whole genome shotgun (WGS) entry which is preliminary data.</text>
</comment>
<evidence type="ECO:0000313" key="1">
    <source>
        <dbReference type="EMBL" id="KZC22478.1"/>
    </source>
</evidence>
<gene>
    <name evidence="1" type="ORF">RHOFW104T7_00495</name>
</gene>
<accession>A0A154QDZ2</accession>
<evidence type="ECO:0000313" key="2">
    <source>
        <dbReference type="Proteomes" id="UP000076131"/>
    </source>
</evidence>
<organism evidence="1 2">
    <name type="scientific">Rhodanobacter thiooxydans</name>
    <dbReference type="NCBI Taxonomy" id="416169"/>
    <lineage>
        <taxon>Bacteria</taxon>
        <taxon>Pseudomonadati</taxon>
        <taxon>Pseudomonadota</taxon>
        <taxon>Gammaproteobacteria</taxon>
        <taxon>Lysobacterales</taxon>
        <taxon>Rhodanobacteraceae</taxon>
        <taxon>Rhodanobacter</taxon>
    </lineage>
</organism>
<sequence>MRWRLAQPLRDGISIVAMSGRRLFELTRGATLMLNPNIDAVALYPPEITAILEGRELGYFAQQEPIDNEVILAGPPSVSTNEVDEVLRELFEQEGTVRAAYLAEVNTQSNKPEEFILLGIVAASVAKERLLQLVTLALKTKSPRMDLPLSIAFFTPDEALPDICHRGIQFYGT</sequence>
<reference evidence="1 2" key="1">
    <citation type="journal article" date="2016" name="MBio">
        <title>Lateral Gene Transfer in a Heavy Metal-Contaminated-Groundwater Microbial Community.</title>
        <authorList>
            <person name="Hemme C.L."/>
            <person name="Green S.J."/>
            <person name="Rishishwar L."/>
            <person name="Prakash O."/>
            <person name="Pettenato A."/>
            <person name="Chakraborty R."/>
            <person name="Deutschbauer A.M."/>
            <person name="Van Nostrand J.D."/>
            <person name="Wu L."/>
            <person name="He Z."/>
            <person name="Jordan I.K."/>
            <person name="Hazen T.C."/>
            <person name="Arkin A.P."/>
            <person name="Kostka J.E."/>
            <person name="Zhou J."/>
        </authorList>
    </citation>
    <scope>NUCLEOTIDE SEQUENCE [LARGE SCALE GENOMIC DNA]</scope>
    <source>
        <strain evidence="1 2">FW104-T7</strain>
    </source>
</reference>
<proteinExistence type="predicted"/>
<name>A0A154QDZ2_9GAMM</name>
<keyword evidence="2" id="KW-1185">Reference proteome</keyword>
<dbReference type="EMBL" id="LVJS01000098">
    <property type="protein sequence ID" value="KZC22478.1"/>
    <property type="molecule type" value="Genomic_DNA"/>
</dbReference>